<dbReference type="Proteomes" id="UP001478862">
    <property type="component" value="Unassembled WGS sequence"/>
</dbReference>
<feature type="compositionally biased region" description="Basic and acidic residues" evidence="1">
    <location>
        <begin position="27"/>
        <end position="36"/>
    </location>
</feature>
<accession>A0ABV1MM92</accession>
<feature type="signal peptide" evidence="2">
    <location>
        <begin position="1"/>
        <end position="18"/>
    </location>
</feature>
<feature type="region of interest" description="Disordered" evidence="1">
    <location>
        <begin position="27"/>
        <end position="46"/>
    </location>
</feature>
<name>A0ABV1MM92_9BACI</name>
<organism evidence="3 4">
    <name type="scientific">Lysinibacillus zambalensis</name>
    <dbReference type="NCBI Taxonomy" id="3160866"/>
    <lineage>
        <taxon>Bacteria</taxon>
        <taxon>Bacillati</taxon>
        <taxon>Bacillota</taxon>
        <taxon>Bacilli</taxon>
        <taxon>Bacillales</taxon>
        <taxon>Bacillaceae</taxon>
        <taxon>Lysinibacillus</taxon>
    </lineage>
</organism>
<gene>
    <name evidence="3" type="ORF">ABNX05_03310</name>
</gene>
<evidence type="ECO:0000256" key="1">
    <source>
        <dbReference type="SAM" id="MobiDB-lite"/>
    </source>
</evidence>
<dbReference type="InterPro" id="IPR047903">
    <property type="entry name" value="NDxxF_lipo"/>
</dbReference>
<dbReference type="PROSITE" id="PS51257">
    <property type="entry name" value="PROKAR_LIPOPROTEIN"/>
    <property type="match status" value="1"/>
</dbReference>
<keyword evidence="2" id="KW-0732">Signal</keyword>
<keyword evidence="3" id="KW-0449">Lipoprotein</keyword>
<feature type="chain" id="PRO_5047497449" evidence="2">
    <location>
        <begin position="19"/>
        <end position="200"/>
    </location>
</feature>
<evidence type="ECO:0000313" key="3">
    <source>
        <dbReference type="EMBL" id="MEQ6353637.1"/>
    </source>
</evidence>
<keyword evidence="4" id="KW-1185">Reference proteome</keyword>
<sequence>MKRIFLYLLMALSIVVMYGCSQDTMPKEESKKESKENSASNVPVKIPDDLFVSNKKNETISEDEMKASIKKYMDYSHVIDEEMQTIVYKDEDATESDWEKLKKLMDEGKKNDANFNDFLSNNTIPDDYKEPSKTIYEFVSSIRETLTQFEEEIVGAVENGSLTEISDFASEHFSKANGRQQLKIEKFLDEKNIKTTYFDE</sequence>
<protein>
    <submittedName>
        <fullName evidence="3">NDxxF motif lipoprotein</fullName>
    </submittedName>
</protein>
<dbReference type="NCBIfam" id="NF033193">
    <property type="entry name" value="lipo_NDxxF"/>
    <property type="match status" value="1"/>
</dbReference>
<reference evidence="3 4" key="1">
    <citation type="submission" date="2024-06" db="EMBL/GenBank/DDBJ databases">
        <title>Lysinibacillus zambalefons sp. nov., a Novel Firmicute Isolated from the Poon Bato Zambales Hyperalkaline Spring.</title>
        <authorList>
            <person name="Aja J.A."/>
            <person name="Lazaro J.E.H."/>
            <person name="Llorin L.D."/>
            <person name="Lim K.R."/>
            <person name="Teodosio J."/>
            <person name="Dalisay D.S."/>
        </authorList>
    </citation>
    <scope>NUCLEOTIDE SEQUENCE [LARGE SCALE GENOMIC DNA]</scope>
    <source>
        <strain evidence="3 4">M3</strain>
    </source>
</reference>
<comment type="caution">
    <text evidence="3">The sequence shown here is derived from an EMBL/GenBank/DDBJ whole genome shotgun (WGS) entry which is preliminary data.</text>
</comment>
<dbReference type="RefSeq" id="WP_349658410.1">
    <property type="nucleotide sequence ID" value="NZ_JBEGDG010000002.1"/>
</dbReference>
<evidence type="ECO:0000256" key="2">
    <source>
        <dbReference type="SAM" id="SignalP"/>
    </source>
</evidence>
<dbReference type="EMBL" id="JBEGDG010000002">
    <property type="protein sequence ID" value="MEQ6353637.1"/>
    <property type="molecule type" value="Genomic_DNA"/>
</dbReference>
<evidence type="ECO:0000313" key="4">
    <source>
        <dbReference type="Proteomes" id="UP001478862"/>
    </source>
</evidence>
<proteinExistence type="predicted"/>